<evidence type="ECO:0000256" key="2">
    <source>
        <dbReference type="ARBA" id="ARBA00022643"/>
    </source>
</evidence>
<feature type="domain" description="NADPH-dependent FMN reductase-like" evidence="3">
    <location>
        <begin position="2"/>
        <end position="147"/>
    </location>
</feature>
<evidence type="ECO:0000256" key="1">
    <source>
        <dbReference type="ARBA" id="ARBA00022630"/>
    </source>
</evidence>
<keyword evidence="1" id="KW-0285">Flavoprotein</keyword>
<organism evidence="4 5">
    <name type="scientific">Chitinophaga agrisoli</name>
    <dbReference type="NCBI Taxonomy" id="2607653"/>
    <lineage>
        <taxon>Bacteria</taxon>
        <taxon>Pseudomonadati</taxon>
        <taxon>Bacteroidota</taxon>
        <taxon>Chitinophagia</taxon>
        <taxon>Chitinophagales</taxon>
        <taxon>Chitinophagaceae</taxon>
        <taxon>Chitinophaga</taxon>
    </lineage>
</organism>
<dbReference type="AlphaFoldDB" id="A0A5B2VND3"/>
<dbReference type="PANTHER" id="PTHR43278">
    <property type="entry name" value="NAD(P)H-DEPENDENT FMN-CONTAINING OXIDOREDUCTASE YWQN-RELATED"/>
    <property type="match status" value="1"/>
</dbReference>
<reference evidence="4 5" key="2">
    <citation type="submission" date="2019-09" db="EMBL/GenBank/DDBJ databases">
        <authorList>
            <person name="Jin C."/>
        </authorList>
    </citation>
    <scope>NUCLEOTIDE SEQUENCE [LARGE SCALE GENOMIC DNA]</scope>
    <source>
        <strain evidence="4 5">BN140078</strain>
    </source>
</reference>
<dbReference type="GO" id="GO:0016491">
    <property type="term" value="F:oxidoreductase activity"/>
    <property type="evidence" value="ECO:0007669"/>
    <property type="project" value="InterPro"/>
</dbReference>
<proteinExistence type="predicted"/>
<name>A0A5B2VND3_9BACT</name>
<accession>A0A5B2VND3</accession>
<gene>
    <name evidence="4" type="ORF">F0L74_29405</name>
</gene>
<keyword evidence="2" id="KW-0288">FMN</keyword>
<protein>
    <submittedName>
        <fullName evidence="4">Flavodoxin family protein</fullName>
    </submittedName>
</protein>
<evidence type="ECO:0000259" key="3">
    <source>
        <dbReference type="Pfam" id="PF03358"/>
    </source>
</evidence>
<dbReference type="SUPFAM" id="SSF52218">
    <property type="entry name" value="Flavoproteins"/>
    <property type="match status" value="1"/>
</dbReference>
<dbReference type="InterPro" id="IPR029039">
    <property type="entry name" value="Flavoprotein-like_sf"/>
</dbReference>
<keyword evidence="5" id="KW-1185">Reference proteome</keyword>
<reference evidence="4 5" key="1">
    <citation type="submission" date="2019-09" db="EMBL/GenBank/DDBJ databases">
        <title>Chitinophaga ginsengihumi sp. nov., isolated from soil of ginseng rhizosphere.</title>
        <authorList>
            <person name="Lee J."/>
        </authorList>
    </citation>
    <scope>NUCLEOTIDE SEQUENCE [LARGE SCALE GENOMIC DNA]</scope>
    <source>
        <strain evidence="4 5">BN140078</strain>
    </source>
</reference>
<dbReference type="Proteomes" id="UP000324611">
    <property type="component" value="Unassembled WGS sequence"/>
</dbReference>
<dbReference type="RefSeq" id="WP_149841462.1">
    <property type="nucleotide sequence ID" value="NZ_VUOC01000004.1"/>
</dbReference>
<evidence type="ECO:0000313" key="4">
    <source>
        <dbReference type="EMBL" id="KAA2240284.1"/>
    </source>
</evidence>
<dbReference type="InterPro" id="IPR005025">
    <property type="entry name" value="FMN_Rdtase-like_dom"/>
</dbReference>
<dbReference type="Pfam" id="PF03358">
    <property type="entry name" value="FMN_red"/>
    <property type="match status" value="1"/>
</dbReference>
<evidence type="ECO:0000313" key="5">
    <source>
        <dbReference type="Proteomes" id="UP000324611"/>
    </source>
</evidence>
<dbReference type="EMBL" id="VUOC01000004">
    <property type="protein sequence ID" value="KAA2240284.1"/>
    <property type="molecule type" value="Genomic_DNA"/>
</dbReference>
<dbReference type="Gene3D" id="3.40.50.360">
    <property type="match status" value="1"/>
</dbReference>
<dbReference type="PANTHER" id="PTHR43278:SF1">
    <property type="entry name" value="IRON-SULFUR FLAVOPROTEIN MJ1083"/>
    <property type="match status" value="1"/>
</dbReference>
<dbReference type="InterPro" id="IPR051796">
    <property type="entry name" value="ISF_SsuE-like"/>
</dbReference>
<sequence length="201" mass="21876">MSALILLATLKTGGLSNTAVLAEFFAGKLQEKGITSETIKLVDHNILPGTYNDMGEGDAWPAILEKIMAAEMVIFATPIWWGNHSSEMQKVIERLDNIHDEILAGKSSRLANKVAGIIITGDSDGAQHIIGNISNFLNAIGVILPPYASLSVLWEGQKKGAKTTRAELMKKYEETYSKTADTMIAQLLKFTGQYAETAHIQ</sequence>
<comment type="caution">
    <text evidence="4">The sequence shown here is derived from an EMBL/GenBank/DDBJ whole genome shotgun (WGS) entry which is preliminary data.</text>
</comment>